<reference evidence="12" key="1">
    <citation type="submission" date="2025-08" db="UniProtKB">
        <authorList>
            <consortium name="Ensembl"/>
        </authorList>
    </citation>
    <scope>IDENTIFICATION</scope>
</reference>
<dbReference type="InterPro" id="IPR043136">
    <property type="entry name" value="B30.2/SPRY_sf"/>
</dbReference>
<protein>
    <submittedName>
        <fullName evidence="12">Si:dkey-29p10.4</fullName>
    </submittedName>
</protein>
<feature type="region of interest" description="Disordered" evidence="8">
    <location>
        <begin position="370"/>
        <end position="402"/>
    </location>
</feature>
<keyword evidence="13" id="KW-1185">Reference proteome</keyword>
<dbReference type="SMART" id="SM00184">
    <property type="entry name" value="RING"/>
    <property type="match status" value="1"/>
</dbReference>
<keyword evidence="4" id="KW-0862">Zinc</keyword>
<dbReference type="Gene3D" id="4.10.830.40">
    <property type="match status" value="1"/>
</dbReference>
<dbReference type="SMART" id="SM00589">
    <property type="entry name" value="PRY"/>
    <property type="match status" value="1"/>
</dbReference>
<dbReference type="InterPro" id="IPR013320">
    <property type="entry name" value="ConA-like_dom_sf"/>
</dbReference>
<dbReference type="Gene3D" id="3.30.160.60">
    <property type="entry name" value="Classic Zinc Finger"/>
    <property type="match status" value="1"/>
</dbReference>
<dbReference type="PANTHER" id="PTHR25465:SF35">
    <property type="entry name" value="E3 UBIQUITIN_ISG15 LIGASE TRIM25-RELATED"/>
    <property type="match status" value="1"/>
</dbReference>
<evidence type="ECO:0000313" key="13">
    <source>
        <dbReference type="Proteomes" id="UP000694557"/>
    </source>
</evidence>
<feature type="compositionally biased region" description="Basic and acidic residues" evidence="8">
    <location>
        <begin position="134"/>
        <end position="157"/>
    </location>
</feature>
<dbReference type="PRINTS" id="PR01407">
    <property type="entry name" value="BUTYPHLNCDUF"/>
</dbReference>
<feature type="coiled-coil region" evidence="7">
    <location>
        <begin position="551"/>
        <end position="604"/>
    </location>
</feature>
<dbReference type="SMART" id="SM00336">
    <property type="entry name" value="BBOX"/>
    <property type="match status" value="1"/>
</dbReference>
<dbReference type="Proteomes" id="UP000694557">
    <property type="component" value="Unassembled WGS sequence"/>
</dbReference>
<dbReference type="Pfam" id="PF13765">
    <property type="entry name" value="PRY"/>
    <property type="match status" value="1"/>
</dbReference>
<evidence type="ECO:0000256" key="3">
    <source>
        <dbReference type="ARBA" id="ARBA00022771"/>
    </source>
</evidence>
<keyword evidence="7" id="KW-0175">Coiled coil</keyword>
<evidence type="ECO:0000256" key="2">
    <source>
        <dbReference type="ARBA" id="ARBA00022723"/>
    </source>
</evidence>
<dbReference type="GO" id="GO:0045087">
    <property type="term" value="P:innate immune response"/>
    <property type="evidence" value="ECO:0007669"/>
    <property type="project" value="UniProtKB-KW"/>
</dbReference>
<dbReference type="PROSITE" id="PS50089">
    <property type="entry name" value="ZF_RING_2"/>
    <property type="match status" value="1"/>
</dbReference>
<feature type="compositionally biased region" description="Polar residues" evidence="8">
    <location>
        <begin position="373"/>
        <end position="402"/>
    </location>
</feature>
<dbReference type="AlphaFoldDB" id="A0A8C7F7M1"/>
<feature type="compositionally biased region" description="Basic and acidic residues" evidence="8">
    <location>
        <begin position="266"/>
        <end position="280"/>
    </location>
</feature>
<sequence length="870" mass="96833">MYLGQRRHCFPVPLRVRRSVQDYTGDVNSNTWLLLILRFRFLEVESVVLLTKTRNKYRFLLGKMGQSLPTLDCEPSVCPLCHGICRNPTALRCKHIFCYCCIQELWSGSPTGPYYCPECKEEYKTLPVGFKRDTTASPWRHEAPAHTRTATEGRANEEDVIEINSEGWTLGKGSKRLLGKRPASSPVPGGHLHDNKRQATGSSSSSHSRGQSGDRKRPATSSSSSSANQNTSSDVELSSEEEVPAAPFSLATKPSSTASVAVRGPDLTRDRSRSPRRDPPIELDQPPAATEPLTREPLNDPRKSPEEAAGHMTNTSPRRITTVELDPPPPPARDPYTPAKNPAETTQTTHLRLVTPTKEKPVEAEWEPLPEISNRSGPIGTSTSPTRAANNLSPGRTNLSPSLARQTSRETFLPCHYCPSQGSLPAVKTCLVCGASMCSEHLRPHLESPVFQSHTLVPPVEDTSPWRCPEHQEMNRIYCRQCSVCVCTVCTVIGSHRDHACVSIREAERELRGNLKQEMKKMQGTEQSLISRVTEMTEKKQRFQVLLGDARAGVQQQYETMREALQQEEDTALLCVTREESRAVGGLEEQLTQLQETLSSLQRGLHTLEGLADTRGAARVQEQSFITEYSKITKSVSESCSVEELEVPQEVDRARLRCLQQWTERRLVSVVISLPDRDPFRLLYGASPRLDPDTAHPKLLISEENRKVSYSEVQQAYPEQGARFSSFPQVLASKPLQGGRAYWEVEVEEDEGKWKVGVCEGQIGRKGQKDSCRIGFNPYSWCLLSEKGKIEALHDKVAVPVEVDGLGRVGVLLDFEEGSLSFYKVAQGGALSLLHCFKQRFSEPLYPALAVSKTQLNIPDLFQAESVKSE</sequence>
<dbReference type="SUPFAM" id="SSF57845">
    <property type="entry name" value="B-box zinc-binding domain"/>
    <property type="match status" value="1"/>
</dbReference>
<feature type="region of interest" description="Disordered" evidence="8">
    <location>
        <begin position="134"/>
        <end position="159"/>
    </location>
</feature>
<dbReference type="KEGG" id="oki:109876106"/>
<dbReference type="GO" id="GO:0008270">
    <property type="term" value="F:zinc ion binding"/>
    <property type="evidence" value="ECO:0007669"/>
    <property type="project" value="UniProtKB-KW"/>
</dbReference>
<evidence type="ECO:0000256" key="7">
    <source>
        <dbReference type="SAM" id="Coils"/>
    </source>
</evidence>
<dbReference type="InterPro" id="IPR003879">
    <property type="entry name" value="Butyrophylin_SPRY"/>
</dbReference>
<dbReference type="GeneTree" id="ENSGT00940000154294"/>
<feature type="domain" description="RING-type" evidence="9">
    <location>
        <begin position="78"/>
        <end position="120"/>
    </location>
</feature>
<dbReference type="Ensembl" id="ENSOKIT00005020282.1">
    <property type="protein sequence ID" value="ENSOKIP00005019033.1"/>
    <property type="gene ID" value="ENSOKIG00005008424.1"/>
</dbReference>
<feature type="domain" description="B30.2/SPRY" evidence="11">
    <location>
        <begin position="668"/>
        <end position="867"/>
    </location>
</feature>
<evidence type="ECO:0000256" key="6">
    <source>
        <dbReference type="PROSITE-ProRule" id="PRU00024"/>
    </source>
</evidence>
<dbReference type="InterPro" id="IPR017907">
    <property type="entry name" value="Znf_RING_CS"/>
</dbReference>
<evidence type="ECO:0000256" key="4">
    <source>
        <dbReference type="ARBA" id="ARBA00022833"/>
    </source>
</evidence>
<dbReference type="InterPro" id="IPR006574">
    <property type="entry name" value="PRY"/>
</dbReference>
<keyword evidence="2" id="KW-0479">Metal-binding</keyword>
<evidence type="ECO:0000259" key="11">
    <source>
        <dbReference type="PROSITE" id="PS50188"/>
    </source>
</evidence>
<dbReference type="SUPFAM" id="SSF49899">
    <property type="entry name" value="Concanavalin A-like lectins/glucanases"/>
    <property type="match status" value="1"/>
</dbReference>
<dbReference type="InterPro" id="IPR001841">
    <property type="entry name" value="Znf_RING"/>
</dbReference>
<dbReference type="Gene3D" id="2.60.120.920">
    <property type="match status" value="1"/>
</dbReference>
<dbReference type="Gene3D" id="3.30.40.10">
    <property type="entry name" value="Zinc/RING finger domain, C3HC4 (zinc finger)"/>
    <property type="match status" value="1"/>
</dbReference>
<feature type="region of interest" description="Disordered" evidence="8">
    <location>
        <begin position="171"/>
        <end position="348"/>
    </location>
</feature>
<dbReference type="InterPro" id="IPR000315">
    <property type="entry name" value="Znf_B-box"/>
</dbReference>
<keyword evidence="1" id="KW-0399">Innate immunity</keyword>
<evidence type="ECO:0000256" key="5">
    <source>
        <dbReference type="ARBA" id="ARBA00022859"/>
    </source>
</evidence>
<accession>A0A8C7F7M1</accession>
<evidence type="ECO:0000259" key="10">
    <source>
        <dbReference type="PROSITE" id="PS50119"/>
    </source>
</evidence>
<dbReference type="PROSITE" id="PS50188">
    <property type="entry name" value="B302_SPRY"/>
    <property type="match status" value="1"/>
</dbReference>
<evidence type="ECO:0000256" key="8">
    <source>
        <dbReference type="SAM" id="MobiDB-lite"/>
    </source>
</evidence>
<dbReference type="PROSITE" id="PS50119">
    <property type="entry name" value="ZF_BBOX"/>
    <property type="match status" value="1"/>
</dbReference>
<evidence type="ECO:0000313" key="12">
    <source>
        <dbReference type="Ensembl" id="ENSOKIP00005019033.1"/>
    </source>
</evidence>
<evidence type="ECO:0000256" key="1">
    <source>
        <dbReference type="ARBA" id="ARBA00022588"/>
    </source>
</evidence>
<feature type="compositionally biased region" description="Low complexity" evidence="8">
    <location>
        <begin position="201"/>
        <end position="211"/>
    </location>
</feature>
<dbReference type="InterPro" id="IPR013083">
    <property type="entry name" value="Znf_RING/FYVE/PHD"/>
</dbReference>
<feature type="compositionally biased region" description="Basic and acidic residues" evidence="8">
    <location>
        <begin position="293"/>
        <end position="309"/>
    </location>
</feature>
<name>A0A8C7F7M1_ONCKI</name>
<feature type="compositionally biased region" description="Low complexity" evidence="8">
    <location>
        <begin position="219"/>
        <end position="236"/>
    </location>
</feature>
<keyword evidence="3 6" id="KW-0863">Zinc-finger</keyword>
<dbReference type="GO" id="GO:0005737">
    <property type="term" value="C:cytoplasm"/>
    <property type="evidence" value="ECO:0007669"/>
    <property type="project" value="UniProtKB-ARBA"/>
</dbReference>
<dbReference type="PANTHER" id="PTHR25465">
    <property type="entry name" value="B-BOX DOMAIN CONTAINING"/>
    <property type="match status" value="1"/>
</dbReference>
<proteinExistence type="predicted"/>
<dbReference type="InterPro" id="IPR051051">
    <property type="entry name" value="E3_ubiq-ligase_TRIM/RNF"/>
</dbReference>
<dbReference type="SMART" id="SM00449">
    <property type="entry name" value="SPRY"/>
    <property type="match status" value="1"/>
</dbReference>
<dbReference type="SUPFAM" id="SSF57850">
    <property type="entry name" value="RING/U-box"/>
    <property type="match status" value="1"/>
</dbReference>
<reference evidence="12" key="2">
    <citation type="submission" date="2025-09" db="UniProtKB">
        <authorList>
            <consortium name="Ensembl"/>
        </authorList>
    </citation>
    <scope>IDENTIFICATION</scope>
</reference>
<dbReference type="Pfam" id="PF00643">
    <property type="entry name" value="zf-B_box"/>
    <property type="match status" value="1"/>
</dbReference>
<dbReference type="Pfam" id="PF00622">
    <property type="entry name" value="SPRY"/>
    <property type="match status" value="1"/>
</dbReference>
<evidence type="ECO:0000259" key="9">
    <source>
        <dbReference type="PROSITE" id="PS50089"/>
    </source>
</evidence>
<gene>
    <name evidence="12" type="primary">si:dkey-29p10.4</name>
</gene>
<dbReference type="PROSITE" id="PS00518">
    <property type="entry name" value="ZF_RING_1"/>
    <property type="match status" value="1"/>
</dbReference>
<feature type="domain" description="B box-type" evidence="10">
    <location>
        <begin position="463"/>
        <end position="504"/>
    </location>
</feature>
<organism evidence="12 13">
    <name type="scientific">Oncorhynchus kisutch</name>
    <name type="common">Coho salmon</name>
    <name type="synonym">Salmo kisutch</name>
    <dbReference type="NCBI Taxonomy" id="8019"/>
    <lineage>
        <taxon>Eukaryota</taxon>
        <taxon>Metazoa</taxon>
        <taxon>Chordata</taxon>
        <taxon>Craniata</taxon>
        <taxon>Vertebrata</taxon>
        <taxon>Euteleostomi</taxon>
        <taxon>Actinopterygii</taxon>
        <taxon>Neopterygii</taxon>
        <taxon>Teleostei</taxon>
        <taxon>Protacanthopterygii</taxon>
        <taxon>Salmoniformes</taxon>
        <taxon>Salmonidae</taxon>
        <taxon>Salmoninae</taxon>
        <taxon>Oncorhynchus</taxon>
    </lineage>
</organism>
<dbReference type="InterPro" id="IPR003877">
    <property type="entry name" value="SPRY_dom"/>
</dbReference>
<dbReference type="InterPro" id="IPR001870">
    <property type="entry name" value="B30.2/SPRY"/>
</dbReference>
<keyword evidence="5" id="KW-0391">Immunity</keyword>